<dbReference type="Proteomes" id="UP000759537">
    <property type="component" value="Unassembled WGS sequence"/>
</dbReference>
<sequence length="112" mass="13103">MFSPYKFSRLTRSTFYRVVTGHAFIGEYTQRFYPRHTQEQIACPCGEPFETVEHVLLHCPRYTAARRKHLTAFGLPRTLPQLFDKPERVLGMLRFLEETGACAKPRARWEPG</sequence>
<accession>A0A9P5MRT5</accession>
<name>A0A9P5MRT5_9AGAM</name>
<proteinExistence type="predicted"/>
<comment type="caution">
    <text evidence="1">The sequence shown here is derived from an EMBL/GenBank/DDBJ whole genome shotgun (WGS) entry which is preliminary data.</text>
</comment>
<evidence type="ECO:0000313" key="2">
    <source>
        <dbReference type="Proteomes" id="UP000759537"/>
    </source>
</evidence>
<keyword evidence="2" id="KW-1185">Reference proteome</keyword>
<evidence type="ECO:0000313" key="1">
    <source>
        <dbReference type="EMBL" id="KAF8476400.1"/>
    </source>
</evidence>
<gene>
    <name evidence="1" type="ORF">DFH94DRAFT_758989</name>
</gene>
<evidence type="ECO:0008006" key="3">
    <source>
        <dbReference type="Google" id="ProtNLM"/>
    </source>
</evidence>
<protein>
    <recommendedName>
        <fullName evidence="3">Reverse transcriptase</fullName>
    </recommendedName>
</protein>
<dbReference type="AlphaFoldDB" id="A0A9P5MRT5"/>
<dbReference type="OrthoDB" id="3230070at2759"/>
<organism evidence="1 2">
    <name type="scientific">Russula ochroleuca</name>
    <dbReference type="NCBI Taxonomy" id="152965"/>
    <lineage>
        <taxon>Eukaryota</taxon>
        <taxon>Fungi</taxon>
        <taxon>Dikarya</taxon>
        <taxon>Basidiomycota</taxon>
        <taxon>Agaricomycotina</taxon>
        <taxon>Agaricomycetes</taxon>
        <taxon>Russulales</taxon>
        <taxon>Russulaceae</taxon>
        <taxon>Russula</taxon>
    </lineage>
</organism>
<reference evidence="1" key="1">
    <citation type="submission" date="2019-10" db="EMBL/GenBank/DDBJ databases">
        <authorList>
            <consortium name="DOE Joint Genome Institute"/>
            <person name="Kuo A."/>
            <person name="Miyauchi S."/>
            <person name="Kiss E."/>
            <person name="Drula E."/>
            <person name="Kohler A."/>
            <person name="Sanchez-Garcia M."/>
            <person name="Andreopoulos B."/>
            <person name="Barry K.W."/>
            <person name="Bonito G."/>
            <person name="Buee M."/>
            <person name="Carver A."/>
            <person name="Chen C."/>
            <person name="Cichocki N."/>
            <person name="Clum A."/>
            <person name="Culley D."/>
            <person name="Crous P.W."/>
            <person name="Fauchery L."/>
            <person name="Girlanda M."/>
            <person name="Hayes R."/>
            <person name="Keri Z."/>
            <person name="LaButti K."/>
            <person name="Lipzen A."/>
            <person name="Lombard V."/>
            <person name="Magnuson J."/>
            <person name="Maillard F."/>
            <person name="Morin E."/>
            <person name="Murat C."/>
            <person name="Nolan M."/>
            <person name="Ohm R."/>
            <person name="Pangilinan J."/>
            <person name="Pereira M."/>
            <person name="Perotto S."/>
            <person name="Peter M."/>
            <person name="Riley R."/>
            <person name="Sitrit Y."/>
            <person name="Stielow B."/>
            <person name="Szollosi G."/>
            <person name="Zifcakova L."/>
            <person name="Stursova M."/>
            <person name="Spatafora J.W."/>
            <person name="Tedersoo L."/>
            <person name="Vaario L.-M."/>
            <person name="Yamada A."/>
            <person name="Yan M."/>
            <person name="Wang P."/>
            <person name="Xu J."/>
            <person name="Bruns T."/>
            <person name="Baldrian P."/>
            <person name="Vilgalys R."/>
            <person name="Henrissat B."/>
            <person name="Grigoriev I.V."/>
            <person name="Hibbett D."/>
            <person name="Nagy L.G."/>
            <person name="Martin F.M."/>
        </authorList>
    </citation>
    <scope>NUCLEOTIDE SEQUENCE</scope>
    <source>
        <strain evidence="1">Prilba</strain>
    </source>
</reference>
<reference evidence="1" key="2">
    <citation type="journal article" date="2020" name="Nat. Commun.">
        <title>Large-scale genome sequencing of mycorrhizal fungi provides insights into the early evolution of symbiotic traits.</title>
        <authorList>
            <person name="Miyauchi S."/>
            <person name="Kiss E."/>
            <person name="Kuo A."/>
            <person name="Drula E."/>
            <person name="Kohler A."/>
            <person name="Sanchez-Garcia M."/>
            <person name="Morin E."/>
            <person name="Andreopoulos B."/>
            <person name="Barry K.W."/>
            <person name="Bonito G."/>
            <person name="Buee M."/>
            <person name="Carver A."/>
            <person name="Chen C."/>
            <person name="Cichocki N."/>
            <person name="Clum A."/>
            <person name="Culley D."/>
            <person name="Crous P.W."/>
            <person name="Fauchery L."/>
            <person name="Girlanda M."/>
            <person name="Hayes R.D."/>
            <person name="Keri Z."/>
            <person name="LaButti K."/>
            <person name="Lipzen A."/>
            <person name="Lombard V."/>
            <person name="Magnuson J."/>
            <person name="Maillard F."/>
            <person name="Murat C."/>
            <person name="Nolan M."/>
            <person name="Ohm R.A."/>
            <person name="Pangilinan J."/>
            <person name="Pereira M.F."/>
            <person name="Perotto S."/>
            <person name="Peter M."/>
            <person name="Pfister S."/>
            <person name="Riley R."/>
            <person name="Sitrit Y."/>
            <person name="Stielow J.B."/>
            <person name="Szollosi G."/>
            <person name="Zifcakova L."/>
            <person name="Stursova M."/>
            <person name="Spatafora J.W."/>
            <person name="Tedersoo L."/>
            <person name="Vaario L.M."/>
            <person name="Yamada A."/>
            <person name="Yan M."/>
            <person name="Wang P."/>
            <person name="Xu J."/>
            <person name="Bruns T."/>
            <person name="Baldrian P."/>
            <person name="Vilgalys R."/>
            <person name="Dunand C."/>
            <person name="Henrissat B."/>
            <person name="Grigoriev I.V."/>
            <person name="Hibbett D."/>
            <person name="Nagy L.G."/>
            <person name="Martin F.M."/>
        </authorList>
    </citation>
    <scope>NUCLEOTIDE SEQUENCE</scope>
    <source>
        <strain evidence="1">Prilba</strain>
    </source>
</reference>
<dbReference type="EMBL" id="WHVB01000015">
    <property type="protein sequence ID" value="KAF8476400.1"/>
    <property type="molecule type" value="Genomic_DNA"/>
</dbReference>